<comment type="caution">
    <text evidence="11">The sequence shown here is derived from an EMBL/GenBank/DDBJ whole genome shotgun (WGS) entry which is preliminary data.</text>
</comment>
<dbReference type="AlphaFoldDB" id="A0AAN7R4B0"/>
<dbReference type="FunFam" id="2.130.10.10:FF:000897">
    <property type="entry name" value="Katanin p80 WD40 repeat-containing subunit B1 homolog"/>
    <property type="match status" value="1"/>
</dbReference>
<protein>
    <recommendedName>
        <fullName evidence="7">Katanin p80 WD40 repeat-containing subunit B1 homolog</fullName>
    </recommendedName>
</protein>
<dbReference type="InterPro" id="IPR026962">
    <property type="entry name" value="KTNB1"/>
</dbReference>
<feature type="repeat" description="WD" evidence="8">
    <location>
        <begin position="55"/>
        <end position="96"/>
    </location>
</feature>
<dbReference type="PROSITE" id="PS00678">
    <property type="entry name" value="WD_REPEATS_1"/>
    <property type="match status" value="2"/>
</dbReference>
<keyword evidence="12" id="KW-1185">Reference proteome</keyword>
<evidence type="ECO:0000256" key="3">
    <source>
        <dbReference type="ARBA" id="ARBA00022574"/>
    </source>
</evidence>
<feature type="domain" description="Katanin p80 subunit C-terminal" evidence="10">
    <location>
        <begin position="938"/>
        <end position="1095"/>
    </location>
</feature>
<dbReference type="InterPro" id="IPR015943">
    <property type="entry name" value="WD40/YVTN_repeat-like_dom_sf"/>
</dbReference>
<dbReference type="InterPro" id="IPR019775">
    <property type="entry name" value="WD40_repeat_CS"/>
</dbReference>
<feature type="region of interest" description="Disordered" evidence="9">
    <location>
        <begin position="644"/>
        <end position="717"/>
    </location>
</feature>
<dbReference type="Pfam" id="PF00400">
    <property type="entry name" value="WD40"/>
    <property type="match status" value="5"/>
</dbReference>
<feature type="repeat" description="WD" evidence="8">
    <location>
        <begin position="181"/>
        <end position="222"/>
    </location>
</feature>
<dbReference type="Pfam" id="PF13925">
    <property type="entry name" value="Katanin_con80"/>
    <property type="match status" value="1"/>
</dbReference>
<evidence type="ECO:0000256" key="7">
    <source>
        <dbReference type="HAMAP-Rule" id="MF_03022"/>
    </source>
</evidence>
<evidence type="ECO:0000256" key="6">
    <source>
        <dbReference type="ARBA" id="ARBA00023212"/>
    </source>
</evidence>
<gene>
    <name evidence="11" type="ORF">SAY86_010554</name>
</gene>
<dbReference type="GO" id="GO:0005737">
    <property type="term" value="C:cytoplasm"/>
    <property type="evidence" value="ECO:0007669"/>
    <property type="project" value="UniProtKB-UniRule"/>
</dbReference>
<dbReference type="InterPro" id="IPR028021">
    <property type="entry name" value="Katanin_C-terminal"/>
</dbReference>
<dbReference type="FunFam" id="2.130.10.10:FF:000183">
    <property type="entry name" value="Katanin p80 WD40 repeat-containing subunit B1"/>
    <property type="match status" value="1"/>
</dbReference>
<keyword evidence="6 7" id="KW-0206">Cytoskeleton</keyword>
<dbReference type="PRINTS" id="PR00320">
    <property type="entry name" value="GPROTEINBRPT"/>
</dbReference>
<organism evidence="11 12">
    <name type="scientific">Trapa natans</name>
    <name type="common">Water chestnut</name>
    <dbReference type="NCBI Taxonomy" id="22666"/>
    <lineage>
        <taxon>Eukaryota</taxon>
        <taxon>Viridiplantae</taxon>
        <taxon>Streptophyta</taxon>
        <taxon>Embryophyta</taxon>
        <taxon>Tracheophyta</taxon>
        <taxon>Spermatophyta</taxon>
        <taxon>Magnoliopsida</taxon>
        <taxon>eudicotyledons</taxon>
        <taxon>Gunneridae</taxon>
        <taxon>Pentapetalae</taxon>
        <taxon>rosids</taxon>
        <taxon>malvids</taxon>
        <taxon>Myrtales</taxon>
        <taxon>Lythraceae</taxon>
        <taxon>Trapa</taxon>
    </lineage>
</organism>
<dbReference type="PANTHER" id="PTHR19845:SF15">
    <property type="entry name" value="KATANIN P80 WD40 REPEAT-CONTAINING SUBUNIT B1 HOMOLOG KTN80.2"/>
    <property type="match status" value="1"/>
</dbReference>
<feature type="compositionally biased region" description="Basic and acidic residues" evidence="9">
    <location>
        <begin position="707"/>
        <end position="717"/>
    </location>
</feature>
<dbReference type="EMBL" id="JAXQNO010000012">
    <property type="protein sequence ID" value="KAK4786721.1"/>
    <property type="molecule type" value="Genomic_DNA"/>
</dbReference>
<evidence type="ECO:0000313" key="12">
    <source>
        <dbReference type="Proteomes" id="UP001346149"/>
    </source>
</evidence>
<dbReference type="PROSITE" id="PS50294">
    <property type="entry name" value="WD_REPEATS_REGION"/>
    <property type="match status" value="4"/>
</dbReference>
<dbReference type="GO" id="GO:0005874">
    <property type="term" value="C:microtubule"/>
    <property type="evidence" value="ECO:0007669"/>
    <property type="project" value="UniProtKB-KW"/>
</dbReference>
<dbReference type="CDD" id="cd00200">
    <property type="entry name" value="WD40"/>
    <property type="match status" value="1"/>
</dbReference>
<keyword evidence="5" id="KW-0677">Repeat</keyword>
<proteinExistence type="inferred from homology"/>
<dbReference type="SUPFAM" id="SSF50978">
    <property type="entry name" value="WD40 repeat-like"/>
    <property type="match status" value="1"/>
</dbReference>
<evidence type="ECO:0000313" key="11">
    <source>
        <dbReference type="EMBL" id="KAK4786721.1"/>
    </source>
</evidence>
<sequence>MFIRMGQHFEEFVAHSGNVKCLSIGKKACRLFLTGGEDNKVNLWAIGKANSLMSLCGHTSPVESVAFDSAETLVLGGATSGVLKLWDLEEAKMVRGLTGHRSNCSAVEFHPFGEFFASGSTDTNLKIWDIRKKGCIHTYKGHTRGISTIKFTPDGRWVVSGGYDNIVKVWDLTAGKLLHDFKFHENHIHSIDFHPLEFLLATGSADRTVKFWDLETFELIGSSRPEARGVHAITFHPDGRTLFCGLEDSLKVYSWEPVICHDSIDMGWSTLSDMCIHEGKLLGCSYFQNSVGIWVSDISLIEPYGVDSVSLKKNAMHHEFSLQESRSSVKMGSSERLVVSLSCPSPECETKEIKNIYVDTASGNPVSSQRVGSLNSPKIILPLDASDTDNLMVKRHTSSARGSPEKSGRQAFVRSSSVSDIACVANPEQKDKSVPQRESIIFSRTKPGMLLKPAHRRKPSSTRVDSDEGLSSTAEVKNIYEAKIILDTSVVPILLKPTVHRRRPSTTKLDVENLSVSSESKVCGDTKISFNDLGETVIKSVSEAPKEHCKEDYSDSKNVPEKIEKAPSLSPEDENCDGSFGGNQDMVPIKIVNGVAVVPGRTRTLVERFERRERLSNAEEQTTNAPPDQELSLMNKANTTVTESYERKETLNGTVGQSTDNPPNLIVTQIQTPARTASSSEDQETTQSTSSMISQRSKTPPSFVGSSEKKGLVKSKEDRGIAVTHNVVVLARDKASNSQVGAFQRQERHISKEDREVTISPNIVLGRDRIPTGQDSISEQNKIFSDNEGQSMTVIPNSIVRRRVKIPTNQAGGFERRERFNTKDVQPGKIASPVVPLRDKTPPTLGGSNQRRERLSTPEGKIPNRVTSSMERTATVVSGRSERVEAFNTPVEDEESSMPLRTISAIDKMASIQMAESQISGREPDSADHKDNEVLMECHEVFLSTLRSRLTKLQVIRHFFERNDMKGAINAMRKLPDHSVQADIVGILMEKMEVLNLDLFSSLLPVLMGLLDSKIERHTSLSLEMLLKLVSVFGSVVFSTVGAPPAIGVDLHAEQRRECCKECFTQLQKIQKILPILVSRGGVVTRCAQELNLVLQQL</sequence>
<evidence type="ECO:0000256" key="1">
    <source>
        <dbReference type="ARBA" id="ARBA00004245"/>
    </source>
</evidence>
<dbReference type="InterPro" id="IPR001680">
    <property type="entry name" value="WD40_rpt"/>
</dbReference>
<dbReference type="PROSITE" id="PS50082">
    <property type="entry name" value="WD_REPEATS_2"/>
    <property type="match status" value="5"/>
</dbReference>
<evidence type="ECO:0000256" key="8">
    <source>
        <dbReference type="PROSITE-ProRule" id="PRU00221"/>
    </source>
</evidence>
<dbReference type="SMART" id="SM00320">
    <property type="entry name" value="WD40"/>
    <property type="match status" value="6"/>
</dbReference>
<evidence type="ECO:0000256" key="2">
    <source>
        <dbReference type="ARBA" id="ARBA00022490"/>
    </source>
</evidence>
<dbReference type="GO" id="GO:0008352">
    <property type="term" value="C:katanin complex"/>
    <property type="evidence" value="ECO:0007669"/>
    <property type="project" value="InterPro"/>
</dbReference>
<dbReference type="GO" id="GO:0007019">
    <property type="term" value="P:microtubule depolymerization"/>
    <property type="evidence" value="ECO:0007669"/>
    <property type="project" value="TreeGrafter"/>
</dbReference>
<comment type="subcellular location">
    <subcellularLocation>
        <location evidence="1 7">Cytoplasm</location>
        <location evidence="1 7">Cytoskeleton</location>
    </subcellularLocation>
</comment>
<accession>A0AAN7R4B0</accession>
<feature type="repeat" description="WD" evidence="8">
    <location>
        <begin position="97"/>
        <end position="138"/>
    </location>
</feature>
<feature type="region of interest" description="Disordered" evidence="9">
    <location>
        <begin position="828"/>
        <end position="864"/>
    </location>
</feature>
<dbReference type="Proteomes" id="UP001346149">
    <property type="component" value="Unassembled WGS sequence"/>
</dbReference>
<feature type="region of interest" description="Disordered" evidence="9">
    <location>
        <begin position="451"/>
        <end position="470"/>
    </location>
</feature>
<reference evidence="11 12" key="1">
    <citation type="journal article" date="2023" name="Hortic Res">
        <title>Pangenome of water caltrop reveals structural variations and asymmetric subgenome divergence after allopolyploidization.</title>
        <authorList>
            <person name="Zhang X."/>
            <person name="Chen Y."/>
            <person name="Wang L."/>
            <person name="Yuan Y."/>
            <person name="Fang M."/>
            <person name="Shi L."/>
            <person name="Lu R."/>
            <person name="Comes H.P."/>
            <person name="Ma Y."/>
            <person name="Chen Y."/>
            <person name="Huang G."/>
            <person name="Zhou Y."/>
            <person name="Zheng Z."/>
            <person name="Qiu Y."/>
        </authorList>
    </citation>
    <scope>NUCLEOTIDE SEQUENCE [LARGE SCALE GENOMIC DNA]</scope>
    <source>
        <strain evidence="11">F231</strain>
    </source>
</reference>
<dbReference type="GO" id="GO:0008017">
    <property type="term" value="F:microtubule binding"/>
    <property type="evidence" value="ECO:0007669"/>
    <property type="project" value="UniProtKB-UniRule"/>
</dbReference>
<keyword evidence="3 8" id="KW-0853">WD repeat</keyword>
<evidence type="ECO:0000256" key="5">
    <source>
        <dbReference type="ARBA" id="ARBA00022737"/>
    </source>
</evidence>
<dbReference type="HAMAP" id="MF_03022">
    <property type="entry name" value="Katanin_p80_B1"/>
    <property type="match status" value="1"/>
</dbReference>
<dbReference type="Gene3D" id="2.130.10.10">
    <property type="entry name" value="YVTN repeat-like/Quinoprotein amine dehydrogenase"/>
    <property type="match status" value="2"/>
</dbReference>
<keyword evidence="2 7" id="KW-0963">Cytoplasm</keyword>
<dbReference type="InterPro" id="IPR036322">
    <property type="entry name" value="WD40_repeat_dom_sf"/>
</dbReference>
<comment type="similarity">
    <text evidence="7">Belongs to the WD repeat KATNB1 family.</text>
</comment>
<feature type="repeat" description="WD" evidence="8">
    <location>
        <begin position="12"/>
        <end position="54"/>
    </location>
</feature>
<evidence type="ECO:0000256" key="9">
    <source>
        <dbReference type="SAM" id="MobiDB-lite"/>
    </source>
</evidence>
<comment type="function">
    <text evidence="7">May participate in a complex which severs microtubules in an ATP-dependent manner. Microtubule severing may promote rapid reorganization of cellular microtubule arrays.</text>
</comment>
<evidence type="ECO:0000259" key="10">
    <source>
        <dbReference type="Pfam" id="PF13925"/>
    </source>
</evidence>
<dbReference type="GO" id="GO:0051013">
    <property type="term" value="P:microtubule severing"/>
    <property type="evidence" value="ECO:0007669"/>
    <property type="project" value="UniProtKB-UniRule"/>
</dbReference>
<feature type="repeat" description="WD" evidence="8">
    <location>
        <begin position="139"/>
        <end position="180"/>
    </location>
</feature>
<dbReference type="PANTHER" id="PTHR19845">
    <property type="entry name" value="KATANIN P80 SUBUNIT"/>
    <property type="match status" value="1"/>
</dbReference>
<keyword evidence="4 7" id="KW-0493">Microtubule</keyword>
<name>A0AAN7R4B0_TRANT</name>
<dbReference type="GO" id="GO:0051510">
    <property type="term" value="P:regulation of unidimensional cell growth"/>
    <property type="evidence" value="ECO:0007669"/>
    <property type="project" value="UniProtKB-ARBA"/>
</dbReference>
<dbReference type="InterPro" id="IPR020472">
    <property type="entry name" value="WD40_PAC1"/>
</dbReference>
<feature type="compositionally biased region" description="Polar residues" evidence="9">
    <location>
        <begin position="651"/>
        <end position="677"/>
    </location>
</feature>
<evidence type="ECO:0000256" key="4">
    <source>
        <dbReference type="ARBA" id="ARBA00022701"/>
    </source>
</evidence>